<dbReference type="Proteomes" id="UP001236507">
    <property type="component" value="Unassembled WGS sequence"/>
</dbReference>
<keyword evidence="1" id="KW-0732">Signal</keyword>
<evidence type="ECO:0000313" key="3">
    <source>
        <dbReference type="Proteomes" id="UP001236507"/>
    </source>
</evidence>
<keyword evidence="3" id="KW-1185">Reference proteome</keyword>
<gene>
    <name evidence="2" type="ORF">QM524_02440</name>
</gene>
<dbReference type="Pfam" id="PF13715">
    <property type="entry name" value="CarbopepD_reg_2"/>
    <property type="match status" value="1"/>
</dbReference>
<dbReference type="InterPro" id="IPR008969">
    <property type="entry name" value="CarboxyPept-like_regulatory"/>
</dbReference>
<reference evidence="2 3" key="1">
    <citation type="submission" date="2023-05" db="EMBL/GenBank/DDBJ databases">
        <title>Novel species of genus Flectobacillus isolated from stream in China.</title>
        <authorList>
            <person name="Lu H."/>
        </authorList>
    </citation>
    <scope>NUCLEOTIDE SEQUENCE [LARGE SCALE GENOMIC DNA]</scope>
    <source>
        <strain evidence="2 3">KCTC 42575</strain>
    </source>
</reference>
<proteinExistence type="predicted"/>
<organism evidence="2 3">
    <name type="scientific">Flectobacillus roseus</name>
    <dbReference type="NCBI Taxonomy" id="502259"/>
    <lineage>
        <taxon>Bacteria</taxon>
        <taxon>Pseudomonadati</taxon>
        <taxon>Bacteroidota</taxon>
        <taxon>Cytophagia</taxon>
        <taxon>Cytophagales</taxon>
        <taxon>Flectobacillaceae</taxon>
        <taxon>Flectobacillus</taxon>
    </lineage>
</organism>
<dbReference type="RefSeq" id="WP_283343323.1">
    <property type="nucleotide sequence ID" value="NZ_JASHIF010000002.1"/>
</dbReference>
<evidence type="ECO:0000313" key="2">
    <source>
        <dbReference type="EMBL" id="MDI9858058.1"/>
    </source>
</evidence>
<feature type="chain" id="PRO_5045250877" evidence="1">
    <location>
        <begin position="23"/>
        <end position="308"/>
    </location>
</feature>
<dbReference type="SUPFAM" id="SSF49464">
    <property type="entry name" value="Carboxypeptidase regulatory domain-like"/>
    <property type="match status" value="1"/>
</dbReference>
<feature type="signal peptide" evidence="1">
    <location>
        <begin position="1"/>
        <end position="22"/>
    </location>
</feature>
<accession>A0ABT6Y4M6</accession>
<evidence type="ECO:0000256" key="1">
    <source>
        <dbReference type="SAM" id="SignalP"/>
    </source>
</evidence>
<name>A0ABT6Y4M6_9BACT</name>
<dbReference type="EMBL" id="JASHIF010000002">
    <property type="protein sequence ID" value="MDI9858058.1"/>
    <property type="molecule type" value="Genomic_DNA"/>
</dbReference>
<sequence length="308" mass="35329">MPFLKPLLLVFLLSLTFHPSLAQNIVKIQVNNAQKTNEPIVGATVQIIGRKYFMLSNEEGFFELDQAIIHKNDSLQITCIGFQSRTIAIADMLHNPHVYLRELVTELEEVKVHGSETFNIIIGNVDKKGGNSLNLSFGDKVALFIPNLGIEHGYISRFRYFAKAVFGLEDHFTEPFLIQLYSVDSVHGNPHKPLLKEALLLRASKSNKWNEYDLSQYGIQIPSNGIFVSISLLTQEEYDYQEKYISTYSVLEQRRVSIKKVISPKVSFSKNVYKNLHNWIWRYKSSKWSEFPSSLGTFMLGLEVQVYE</sequence>
<comment type="caution">
    <text evidence="2">The sequence shown here is derived from an EMBL/GenBank/DDBJ whole genome shotgun (WGS) entry which is preliminary data.</text>
</comment>
<protein>
    <submittedName>
        <fullName evidence="2">Carboxypeptidase-like regulatory domain-containing protein</fullName>
    </submittedName>
</protein>